<evidence type="ECO:0000313" key="1">
    <source>
        <dbReference type="EMBL" id="GGF91378.1"/>
    </source>
</evidence>
<organism evidence="1 2">
    <name type="scientific">Cysteiniphilum litorale</name>
    <dbReference type="NCBI Taxonomy" id="2056700"/>
    <lineage>
        <taxon>Bacteria</taxon>
        <taxon>Pseudomonadati</taxon>
        <taxon>Pseudomonadota</taxon>
        <taxon>Gammaproteobacteria</taxon>
        <taxon>Thiotrichales</taxon>
        <taxon>Fastidiosibacteraceae</taxon>
        <taxon>Cysteiniphilum</taxon>
    </lineage>
</organism>
<dbReference type="EMBL" id="BMJS01000004">
    <property type="protein sequence ID" value="GGF91378.1"/>
    <property type="molecule type" value="Genomic_DNA"/>
</dbReference>
<reference evidence="1" key="2">
    <citation type="submission" date="2020-09" db="EMBL/GenBank/DDBJ databases">
        <authorList>
            <person name="Sun Q."/>
            <person name="Zhou Y."/>
        </authorList>
    </citation>
    <scope>NUCLEOTIDE SEQUENCE</scope>
    <source>
        <strain evidence="1">CGMCC 1.15758</strain>
    </source>
</reference>
<sequence length="154" mass="17988">MVNNMSREVTNAQKERILYDWKLIAEEDIKLNIVSSNNLTAIGSELAMLRLYRHYHRTENEKYSFGKNQIDNSYYFNLSTTKDTSLSIAQELLFQFQETYIKICKAKNIEPKAEYTGKNADIINSMLDNEPIAKNLRKEIQHILFESKDGLTKK</sequence>
<accession>A0A8J2Z2X8</accession>
<gene>
    <name evidence="1" type="ORF">GCM10010995_05780</name>
</gene>
<dbReference type="Proteomes" id="UP000636949">
    <property type="component" value="Unassembled WGS sequence"/>
</dbReference>
<evidence type="ECO:0000313" key="2">
    <source>
        <dbReference type="Proteomes" id="UP000636949"/>
    </source>
</evidence>
<dbReference type="AlphaFoldDB" id="A0A8J2Z2X8"/>
<reference evidence="1" key="1">
    <citation type="journal article" date="2014" name="Int. J. Syst. Evol. Microbiol.">
        <title>Complete genome sequence of Corynebacterium casei LMG S-19264T (=DSM 44701T), isolated from a smear-ripened cheese.</title>
        <authorList>
            <consortium name="US DOE Joint Genome Institute (JGI-PGF)"/>
            <person name="Walter F."/>
            <person name="Albersmeier A."/>
            <person name="Kalinowski J."/>
            <person name="Ruckert C."/>
        </authorList>
    </citation>
    <scope>NUCLEOTIDE SEQUENCE</scope>
    <source>
        <strain evidence="1">CGMCC 1.15758</strain>
    </source>
</reference>
<name>A0A8J2Z2X8_9GAMM</name>
<proteinExistence type="predicted"/>
<comment type="caution">
    <text evidence="1">The sequence shown here is derived from an EMBL/GenBank/DDBJ whole genome shotgun (WGS) entry which is preliminary data.</text>
</comment>
<protein>
    <submittedName>
        <fullName evidence="1">Uncharacterized protein</fullName>
    </submittedName>
</protein>
<keyword evidence="2" id="KW-1185">Reference proteome</keyword>